<accession>A0ABY9DBT0</accession>
<dbReference type="InterPro" id="IPR027417">
    <property type="entry name" value="P-loop_NTPase"/>
</dbReference>
<gene>
    <name evidence="3" type="ORF">VitviT2T_023107</name>
</gene>
<dbReference type="SUPFAM" id="SSF52540">
    <property type="entry name" value="P-loop containing nucleoside triphosphate hydrolases"/>
    <property type="match status" value="1"/>
</dbReference>
<dbReference type="PANTHER" id="PTHR24223">
    <property type="entry name" value="ATP-BINDING CASSETTE SUB-FAMILY C"/>
    <property type="match status" value="1"/>
</dbReference>
<dbReference type="PANTHER" id="PTHR24223:SF108">
    <property type="entry name" value="ABC TRANSPORTER C FAMILY MEMBER 8"/>
    <property type="match status" value="1"/>
</dbReference>
<keyword evidence="4" id="KW-1185">Reference proteome</keyword>
<keyword evidence="1" id="KW-0547">Nucleotide-binding</keyword>
<sequence length="231" mass="25886">MKLSAVICLQKDLSSVPSREVKLPMLWGIFGCFHDSVHQLQEQKIQLARAIYSDSDVYFLDDPFSAVDAHTTAIPFNECVMVALAHKTVILVIHQVEFLPEVDKILVVETGQITQSGSYEELLTSGTAFEQLVNAHKNAVTVLEFSNDEQVEPQKLDQNLLKKSHGSLSTKENSEGEISMKGLPGVQLTEEKESRMYLGIQHQQDSLNLVPGWHSYMAASMHTSFSFWSFD</sequence>
<proteinExistence type="predicted"/>
<keyword evidence="2" id="KW-0067">ATP-binding</keyword>
<dbReference type="Gene3D" id="3.40.50.300">
    <property type="entry name" value="P-loop containing nucleotide triphosphate hydrolases"/>
    <property type="match status" value="1"/>
</dbReference>
<evidence type="ECO:0000256" key="1">
    <source>
        <dbReference type="ARBA" id="ARBA00022741"/>
    </source>
</evidence>
<protein>
    <recommendedName>
        <fullName evidence="5">ABC transporter C family member 8</fullName>
    </recommendedName>
</protein>
<evidence type="ECO:0000313" key="3">
    <source>
        <dbReference type="EMBL" id="WKA05123.1"/>
    </source>
</evidence>
<evidence type="ECO:0008006" key="5">
    <source>
        <dbReference type="Google" id="ProtNLM"/>
    </source>
</evidence>
<dbReference type="EMBL" id="CP126662">
    <property type="protein sequence ID" value="WKA05123.1"/>
    <property type="molecule type" value="Genomic_DNA"/>
</dbReference>
<evidence type="ECO:0000313" key="4">
    <source>
        <dbReference type="Proteomes" id="UP001227230"/>
    </source>
</evidence>
<dbReference type="InterPro" id="IPR050173">
    <property type="entry name" value="ABC_transporter_C-like"/>
</dbReference>
<reference evidence="3 4" key="1">
    <citation type="journal article" date="2023" name="Hortic Res">
        <title>The complete reference genome for grapevine (Vitis vinifera L.) genetics and breeding.</title>
        <authorList>
            <person name="Shi X."/>
            <person name="Cao S."/>
            <person name="Wang X."/>
            <person name="Huang S."/>
            <person name="Wang Y."/>
            <person name="Liu Z."/>
            <person name="Liu W."/>
            <person name="Leng X."/>
            <person name="Peng Y."/>
            <person name="Wang N."/>
            <person name="Wang Y."/>
            <person name="Ma Z."/>
            <person name="Xu X."/>
            <person name="Zhang F."/>
            <person name="Xue H."/>
            <person name="Zhong H."/>
            <person name="Wang Y."/>
            <person name="Zhang K."/>
            <person name="Velt A."/>
            <person name="Avia K."/>
            <person name="Holtgrawe D."/>
            <person name="Grimplet J."/>
            <person name="Matus J.T."/>
            <person name="Ware D."/>
            <person name="Wu X."/>
            <person name="Wang H."/>
            <person name="Liu C."/>
            <person name="Fang Y."/>
            <person name="Rustenholz C."/>
            <person name="Cheng Z."/>
            <person name="Xiao H."/>
            <person name="Zhou Y."/>
        </authorList>
    </citation>
    <scope>NUCLEOTIDE SEQUENCE [LARGE SCALE GENOMIC DNA]</scope>
    <source>
        <strain evidence="4">cv. Pinot noir / PN40024</strain>
        <tissue evidence="3">Leaf</tissue>
    </source>
</reference>
<dbReference type="Proteomes" id="UP001227230">
    <property type="component" value="Chromosome 15"/>
</dbReference>
<name>A0ABY9DBT0_VITVI</name>
<evidence type="ECO:0000256" key="2">
    <source>
        <dbReference type="ARBA" id="ARBA00022840"/>
    </source>
</evidence>
<organism evidence="3 4">
    <name type="scientific">Vitis vinifera</name>
    <name type="common">Grape</name>
    <dbReference type="NCBI Taxonomy" id="29760"/>
    <lineage>
        <taxon>Eukaryota</taxon>
        <taxon>Viridiplantae</taxon>
        <taxon>Streptophyta</taxon>
        <taxon>Embryophyta</taxon>
        <taxon>Tracheophyta</taxon>
        <taxon>Spermatophyta</taxon>
        <taxon>Magnoliopsida</taxon>
        <taxon>eudicotyledons</taxon>
        <taxon>Gunneridae</taxon>
        <taxon>Pentapetalae</taxon>
        <taxon>rosids</taxon>
        <taxon>Vitales</taxon>
        <taxon>Vitaceae</taxon>
        <taxon>Viteae</taxon>
        <taxon>Vitis</taxon>
    </lineage>
</organism>